<name>A0A0D0D765_9AGAM</name>
<evidence type="ECO:0000313" key="2">
    <source>
        <dbReference type="EMBL" id="KIK79501.1"/>
    </source>
</evidence>
<dbReference type="InParanoid" id="A0A0D0D765"/>
<keyword evidence="3" id="KW-1185">Reference proteome</keyword>
<reference evidence="3" key="2">
    <citation type="submission" date="2015-01" db="EMBL/GenBank/DDBJ databases">
        <title>Evolutionary Origins and Diversification of the Mycorrhizal Mutualists.</title>
        <authorList>
            <consortium name="DOE Joint Genome Institute"/>
            <consortium name="Mycorrhizal Genomics Consortium"/>
            <person name="Kohler A."/>
            <person name="Kuo A."/>
            <person name="Nagy L.G."/>
            <person name="Floudas D."/>
            <person name="Copeland A."/>
            <person name="Barry K.W."/>
            <person name="Cichocki N."/>
            <person name="Veneault-Fourrey C."/>
            <person name="LaButti K."/>
            <person name="Lindquist E.A."/>
            <person name="Lipzen A."/>
            <person name="Lundell T."/>
            <person name="Morin E."/>
            <person name="Murat C."/>
            <person name="Riley R."/>
            <person name="Ohm R."/>
            <person name="Sun H."/>
            <person name="Tunlid A."/>
            <person name="Henrissat B."/>
            <person name="Grigoriev I.V."/>
            <person name="Hibbett D.S."/>
            <person name="Martin F."/>
        </authorList>
    </citation>
    <scope>NUCLEOTIDE SEQUENCE [LARGE SCALE GENOMIC DNA]</scope>
    <source>
        <strain evidence="3">Ve08.2h10</strain>
    </source>
</reference>
<reference evidence="2 3" key="1">
    <citation type="submission" date="2014-04" db="EMBL/GenBank/DDBJ databases">
        <authorList>
            <consortium name="DOE Joint Genome Institute"/>
            <person name="Kuo A."/>
            <person name="Kohler A."/>
            <person name="Jargeat P."/>
            <person name="Nagy L.G."/>
            <person name="Floudas D."/>
            <person name="Copeland A."/>
            <person name="Barry K.W."/>
            <person name="Cichocki N."/>
            <person name="Veneault-Fourrey C."/>
            <person name="LaButti K."/>
            <person name="Lindquist E.A."/>
            <person name="Lipzen A."/>
            <person name="Lundell T."/>
            <person name="Morin E."/>
            <person name="Murat C."/>
            <person name="Sun H."/>
            <person name="Tunlid A."/>
            <person name="Henrissat B."/>
            <person name="Grigoriev I.V."/>
            <person name="Hibbett D.S."/>
            <person name="Martin F."/>
            <person name="Nordberg H.P."/>
            <person name="Cantor M.N."/>
            <person name="Hua S.X."/>
        </authorList>
    </citation>
    <scope>NUCLEOTIDE SEQUENCE [LARGE SCALE GENOMIC DNA]</scope>
    <source>
        <strain evidence="2 3">Ve08.2h10</strain>
    </source>
</reference>
<accession>A0A0D0D765</accession>
<keyword evidence="1" id="KW-0732">Signal</keyword>
<dbReference type="EMBL" id="KN826264">
    <property type="protein sequence ID" value="KIK79501.1"/>
    <property type="molecule type" value="Genomic_DNA"/>
</dbReference>
<evidence type="ECO:0000256" key="1">
    <source>
        <dbReference type="SAM" id="SignalP"/>
    </source>
</evidence>
<sequence length="77" mass="8928">MNFQCVVTLVLLFRTFVGDCTFGTKKYSNVALLSMHDACKKVEREAFHMYGGMRLRGWYRAGIMNFQVSLSFSQARY</sequence>
<protein>
    <submittedName>
        <fullName evidence="2">Unplaced genomic scaffold scaffold_1442, whole genome shotgun sequence</fullName>
    </submittedName>
</protein>
<dbReference type="HOGENOM" id="CLU_2638758_0_0_1"/>
<organism evidence="2 3">
    <name type="scientific">Paxillus rubicundulus Ve08.2h10</name>
    <dbReference type="NCBI Taxonomy" id="930991"/>
    <lineage>
        <taxon>Eukaryota</taxon>
        <taxon>Fungi</taxon>
        <taxon>Dikarya</taxon>
        <taxon>Basidiomycota</taxon>
        <taxon>Agaricomycotina</taxon>
        <taxon>Agaricomycetes</taxon>
        <taxon>Agaricomycetidae</taxon>
        <taxon>Boletales</taxon>
        <taxon>Paxilineae</taxon>
        <taxon>Paxillaceae</taxon>
        <taxon>Paxillus</taxon>
    </lineage>
</organism>
<feature type="chain" id="PRO_5002225664" evidence="1">
    <location>
        <begin position="19"/>
        <end position="77"/>
    </location>
</feature>
<dbReference type="AlphaFoldDB" id="A0A0D0D765"/>
<gene>
    <name evidence="2" type="ORF">PAXRUDRAFT_277486</name>
</gene>
<evidence type="ECO:0000313" key="3">
    <source>
        <dbReference type="Proteomes" id="UP000054538"/>
    </source>
</evidence>
<feature type="signal peptide" evidence="1">
    <location>
        <begin position="1"/>
        <end position="18"/>
    </location>
</feature>
<dbReference type="Proteomes" id="UP000054538">
    <property type="component" value="Unassembled WGS sequence"/>
</dbReference>
<proteinExistence type="predicted"/>